<evidence type="ECO:0000256" key="5">
    <source>
        <dbReference type="ARBA" id="ARBA00022490"/>
    </source>
</evidence>
<keyword evidence="5" id="KW-0963">Cytoplasm</keyword>
<dbReference type="Gene3D" id="3.30.420.10">
    <property type="entry name" value="Ribonuclease H-like superfamily/Ribonuclease H"/>
    <property type="match status" value="1"/>
</dbReference>
<dbReference type="CDD" id="cd07182">
    <property type="entry name" value="RNase_HII_bacteria_HII_like"/>
    <property type="match status" value="1"/>
</dbReference>
<gene>
    <name evidence="14" type="primary">rnhB</name>
    <name evidence="14" type="ORF">UZ20_WS6002000632</name>
</gene>
<dbReference type="InterPro" id="IPR024567">
    <property type="entry name" value="RNase_HII/HIII_dom"/>
</dbReference>
<dbReference type="InterPro" id="IPR036397">
    <property type="entry name" value="RNaseH_sf"/>
</dbReference>
<evidence type="ECO:0000256" key="10">
    <source>
        <dbReference type="ARBA" id="ARBA00023211"/>
    </source>
</evidence>
<evidence type="ECO:0000256" key="9">
    <source>
        <dbReference type="ARBA" id="ARBA00022801"/>
    </source>
</evidence>
<dbReference type="SUPFAM" id="SSF53098">
    <property type="entry name" value="Ribonuclease H-like"/>
    <property type="match status" value="1"/>
</dbReference>
<dbReference type="GO" id="GO:0006298">
    <property type="term" value="P:mismatch repair"/>
    <property type="evidence" value="ECO:0007669"/>
    <property type="project" value="TreeGrafter"/>
</dbReference>
<accession>A0A136KJ80</accession>
<dbReference type="Proteomes" id="UP000070449">
    <property type="component" value="Unassembled WGS sequence"/>
</dbReference>
<feature type="binding site" evidence="11">
    <location>
        <position position="127"/>
    </location>
    <ligand>
        <name>a divalent metal cation</name>
        <dbReference type="ChEBI" id="CHEBI:60240"/>
    </ligand>
</feature>
<dbReference type="NCBIfam" id="NF000595">
    <property type="entry name" value="PRK00015.1-3"/>
    <property type="match status" value="1"/>
</dbReference>
<dbReference type="EC" id="3.1.26.4" evidence="12"/>
<protein>
    <recommendedName>
        <fullName evidence="12">Ribonuclease</fullName>
        <ecNumber evidence="12">3.1.26.4</ecNumber>
    </recommendedName>
</protein>
<comment type="catalytic activity">
    <reaction evidence="1 11 12">
        <text>Endonucleolytic cleavage to 5'-phosphomonoester.</text>
        <dbReference type="EC" id="3.1.26.4"/>
    </reaction>
</comment>
<comment type="function">
    <text evidence="2 12">Endonuclease that specifically degrades the RNA of RNA-DNA hybrids.</text>
</comment>
<feature type="domain" description="RNase H type-2" evidence="13">
    <location>
        <begin position="30"/>
        <end position="218"/>
    </location>
</feature>
<reference evidence="14 15" key="1">
    <citation type="submission" date="2015-02" db="EMBL/GenBank/DDBJ databases">
        <title>Improved understanding of the partial-nitritation anammox process through 23 genomes representing the majority of the microbial community.</title>
        <authorList>
            <person name="Speth D.R."/>
            <person name="In T Zandt M."/>
            <person name="Guerrero Cruz S."/>
            <person name="Jetten M.S."/>
            <person name="Dutilh B.E."/>
        </authorList>
    </citation>
    <scope>NUCLEOTIDE SEQUENCE [LARGE SCALE GENOMIC DNA]</scope>
    <source>
        <strain evidence="14">OLB21</strain>
    </source>
</reference>
<dbReference type="STRING" id="1617427.UZ20_WS6002000632"/>
<dbReference type="GO" id="GO:0004523">
    <property type="term" value="F:RNA-DNA hybrid ribonuclease activity"/>
    <property type="evidence" value="ECO:0007669"/>
    <property type="project" value="UniProtKB-UniRule"/>
</dbReference>
<dbReference type="InterPro" id="IPR001352">
    <property type="entry name" value="RNase_HII/HIII"/>
</dbReference>
<dbReference type="PATRIC" id="fig|1617427.3.peg.656"/>
<evidence type="ECO:0000256" key="11">
    <source>
        <dbReference type="PROSITE-ProRule" id="PRU01319"/>
    </source>
</evidence>
<comment type="similarity">
    <text evidence="4">Belongs to the RNase HII family. RnhC subfamily.</text>
</comment>
<evidence type="ECO:0000256" key="12">
    <source>
        <dbReference type="RuleBase" id="RU003515"/>
    </source>
</evidence>
<organism evidence="14 15">
    <name type="scientific">candidate division WS6 bacterium OLB21</name>
    <dbReference type="NCBI Taxonomy" id="1617427"/>
    <lineage>
        <taxon>Bacteria</taxon>
        <taxon>Candidatus Dojkabacteria</taxon>
    </lineage>
</organism>
<dbReference type="AlphaFoldDB" id="A0A136KJ80"/>
<proteinExistence type="inferred from homology"/>
<keyword evidence="8 11" id="KW-0255">Endonuclease</keyword>
<comment type="caution">
    <text evidence="14">The sequence shown here is derived from an EMBL/GenBank/DDBJ whole genome shotgun (WGS) entry which is preliminary data.</text>
</comment>
<keyword evidence="6 11" id="KW-0540">Nuclease</keyword>
<dbReference type="Pfam" id="PF01351">
    <property type="entry name" value="RNase_HII"/>
    <property type="match status" value="1"/>
</dbReference>
<dbReference type="GO" id="GO:0005737">
    <property type="term" value="C:cytoplasm"/>
    <property type="evidence" value="ECO:0007669"/>
    <property type="project" value="UniProtKB-SubCell"/>
</dbReference>
<evidence type="ECO:0000256" key="8">
    <source>
        <dbReference type="ARBA" id="ARBA00022759"/>
    </source>
</evidence>
<evidence type="ECO:0000313" key="14">
    <source>
        <dbReference type="EMBL" id="KXK09323.1"/>
    </source>
</evidence>
<dbReference type="EMBL" id="JYPD01000019">
    <property type="protein sequence ID" value="KXK09323.1"/>
    <property type="molecule type" value="Genomic_DNA"/>
</dbReference>
<dbReference type="GO" id="GO:0046872">
    <property type="term" value="F:metal ion binding"/>
    <property type="evidence" value="ECO:0007669"/>
    <property type="project" value="UniProtKB-KW"/>
</dbReference>
<evidence type="ECO:0000256" key="6">
    <source>
        <dbReference type="ARBA" id="ARBA00022722"/>
    </source>
</evidence>
<dbReference type="PANTHER" id="PTHR10954">
    <property type="entry name" value="RIBONUCLEASE H2 SUBUNIT A"/>
    <property type="match status" value="1"/>
</dbReference>
<dbReference type="GO" id="GO:0043137">
    <property type="term" value="P:DNA replication, removal of RNA primer"/>
    <property type="evidence" value="ECO:0007669"/>
    <property type="project" value="TreeGrafter"/>
</dbReference>
<evidence type="ECO:0000256" key="7">
    <source>
        <dbReference type="ARBA" id="ARBA00022723"/>
    </source>
</evidence>
<evidence type="ECO:0000259" key="13">
    <source>
        <dbReference type="PROSITE" id="PS51975"/>
    </source>
</evidence>
<feature type="binding site" evidence="11">
    <location>
        <position position="37"/>
    </location>
    <ligand>
        <name>a divalent metal cation</name>
        <dbReference type="ChEBI" id="CHEBI:60240"/>
    </ligand>
</feature>
<keyword evidence="7 11" id="KW-0479">Metal-binding</keyword>
<evidence type="ECO:0000256" key="4">
    <source>
        <dbReference type="ARBA" id="ARBA00008378"/>
    </source>
</evidence>
<evidence type="ECO:0000256" key="3">
    <source>
        <dbReference type="ARBA" id="ARBA00004496"/>
    </source>
</evidence>
<evidence type="ECO:0000313" key="15">
    <source>
        <dbReference type="Proteomes" id="UP000070449"/>
    </source>
</evidence>
<evidence type="ECO:0000256" key="2">
    <source>
        <dbReference type="ARBA" id="ARBA00004065"/>
    </source>
</evidence>
<feature type="binding site" evidence="11">
    <location>
        <position position="36"/>
    </location>
    <ligand>
        <name>a divalent metal cation</name>
        <dbReference type="ChEBI" id="CHEBI:60240"/>
    </ligand>
</feature>
<dbReference type="InterPro" id="IPR012337">
    <property type="entry name" value="RNaseH-like_sf"/>
</dbReference>
<keyword evidence="9 11" id="KW-0378">Hydrolase</keyword>
<name>A0A136KJ80_9BACT</name>
<dbReference type="InterPro" id="IPR022898">
    <property type="entry name" value="RNase_HII"/>
</dbReference>
<dbReference type="PANTHER" id="PTHR10954:SF23">
    <property type="entry name" value="RIBONUCLEASE"/>
    <property type="match status" value="1"/>
</dbReference>
<sequence length="219" mass="24890">MNQQMISKRLSKTQRPTTKLEIDLLNTGYQRIVGIDEVGRGAWAGPVVVGAFAYYPFSKTIPEVKDSKLLSPAKREIINEELRKEEYSLAVADNTMIDTLGVGQAICALISELIDKFDDHNTFFLVDGRFKADFHLSCKKLVKGDLQHYSIASASILAKVFRDNLMQKLDRFFPNFDFASNVGYPTPRHIKALQQFGPSKIHRFSYKPIKQLQHDKHQG</sequence>
<dbReference type="GO" id="GO:0032299">
    <property type="term" value="C:ribonuclease H2 complex"/>
    <property type="evidence" value="ECO:0007669"/>
    <property type="project" value="TreeGrafter"/>
</dbReference>
<comment type="cofactor">
    <cofactor evidence="11">
        <name>Mn(2+)</name>
        <dbReference type="ChEBI" id="CHEBI:29035"/>
    </cofactor>
    <cofactor evidence="11">
        <name>Mg(2+)</name>
        <dbReference type="ChEBI" id="CHEBI:18420"/>
    </cofactor>
    <text evidence="11">Manganese or magnesium. Binds 1 divalent metal ion per monomer in the absence of substrate. May bind a second metal ion after substrate binding.</text>
</comment>
<evidence type="ECO:0000256" key="1">
    <source>
        <dbReference type="ARBA" id="ARBA00000077"/>
    </source>
</evidence>
<dbReference type="PROSITE" id="PS51975">
    <property type="entry name" value="RNASE_H_2"/>
    <property type="match status" value="1"/>
</dbReference>
<dbReference type="GO" id="GO:0003723">
    <property type="term" value="F:RNA binding"/>
    <property type="evidence" value="ECO:0007669"/>
    <property type="project" value="UniProtKB-UniRule"/>
</dbReference>
<keyword evidence="10" id="KW-0464">Manganese</keyword>
<comment type="subcellular location">
    <subcellularLocation>
        <location evidence="3">Cytoplasm</location>
    </subcellularLocation>
</comment>